<proteinExistence type="predicted"/>
<evidence type="ECO:0000256" key="5">
    <source>
        <dbReference type="ARBA" id="ARBA00022989"/>
    </source>
</evidence>
<evidence type="ECO:0000256" key="1">
    <source>
        <dbReference type="ARBA" id="ARBA00004394"/>
    </source>
</evidence>
<dbReference type="SMART" id="SM00397">
    <property type="entry name" value="t_SNARE"/>
    <property type="match status" value="1"/>
</dbReference>
<dbReference type="InterPro" id="IPR039899">
    <property type="entry name" value="BET1_SNARE"/>
</dbReference>
<keyword evidence="3 9" id="KW-0812">Transmembrane</keyword>
<dbReference type="SUPFAM" id="SSF58038">
    <property type="entry name" value="SNARE fusion complex"/>
    <property type="match status" value="1"/>
</dbReference>
<dbReference type="GO" id="GO:0015031">
    <property type="term" value="P:protein transport"/>
    <property type="evidence" value="ECO:0007669"/>
    <property type="project" value="UniProtKB-KW"/>
</dbReference>
<dbReference type="Proteomes" id="UP001515480">
    <property type="component" value="Unassembled WGS sequence"/>
</dbReference>
<comment type="caution">
    <text evidence="11">The sequence shown here is derived from an EMBL/GenBank/DDBJ whole genome shotgun (WGS) entry which is preliminary data.</text>
</comment>
<keyword evidence="6" id="KW-0333">Golgi apparatus</keyword>
<dbReference type="AlphaFoldDB" id="A0AB34IRI3"/>
<dbReference type="PANTHER" id="PTHR12791">
    <property type="entry name" value="GOLGI SNARE BET1-RELATED"/>
    <property type="match status" value="1"/>
</dbReference>
<evidence type="ECO:0000313" key="11">
    <source>
        <dbReference type="EMBL" id="KAL1504074.1"/>
    </source>
</evidence>
<evidence type="ECO:0000256" key="4">
    <source>
        <dbReference type="ARBA" id="ARBA00022927"/>
    </source>
</evidence>
<comment type="subcellular location">
    <subcellularLocation>
        <location evidence="8">Endomembrane system</location>
        <topology evidence="8">Single-pass type IV membrane protein</topology>
    </subcellularLocation>
    <subcellularLocation>
        <location evidence="1">Golgi apparatus membrane</location>
    </subcellularLocation>
</comment>
<accession>A0AB34IRI3</accession>
<organism evidence="11 12">
    <name type="scientific">Prymnesium parvum</name>
    <name type="common">Toxic golden alga</name>
    <dbReference type="NCBI Taxonomy" id="97485"/>
    <lineage>
        <taxon>Eukaryota</taxon>
        <taxon>Haptista</taxon>
        <taxon>Haptophyta</taxon>
        <taxon>Prymnesiophyceae</taxon>
        <taxon>Prymnesiales</taxon>
        <taxon>Prymnesiaceae</taxon>
        <taxon>Prymnesium</taxon>
    </lineage>
</organism>
<sequence>MAAARNRAAKGGAAYEAFLEEDNDAQIRSLGSKVSELRALSINIGQHVKSDNALLDELDGNFDSTGNILSGTMKRLGNLTNSKDSRHMLYLVVFVVVVLLLVYKLSRH</sequence>
<dbReference type="Gene3D" id="1.20.5.110">
    <property type="match status" value="1"/>
</dbReference>
<name>A0AB34IRI3_PRYPA</name>
<gene>
    <name evidence="11" type="ORF">AB1Y20_010484</name>
</gene>
<dbReference type="PROSITE" id="PS50192">
    <property type="entry name" value="T_SNARE"/>
    <property type="match status" value="1"/>
</dbReference>
<protein>
    <recommendedName>
        <fullName evidence="10">t-SNARE coiled-coil homology domain-containing protein</fullName>
    </recommendedName>
</protein>
<keyword evidence="4" id="KW-0653">Protein transport</keyword>
<feature type="transmembrane region" description="Helical" evidence="9">
    <location>
        <begin position="88"/>
        <end position="106"/>
    </location>
</feature>
<dbReference type="EMBL" id="JBGBPQ010000020">
    <property type="protein sequence ID" value="KAL1504074.1"/>
    <property type="molecule type" value="Genomic_DNA"/>
</dbReference>
<feature type="domain" description="T-SNARE coiled-coil homology" evidence="10">
    <location>
        <begin position="17"/>
        <end position="79"/>
    </location>
</feature>
<dbReference type="InterPro" id="IPR000727">
    <property type="entry name" value="T_SNARE_dom"/>
</dbReference>
<evidence type="ECO:0000256" key="6">
    <source>
        <dbReference type="ARBA" id="ARBA00023034"/>
    </source>
</evidence>
<reference evidence="11 12" key="1">
    <citation type="journal article" date="2024" name="Science">
        <title>Giant polyketide synthase enzymes in the biosynthesis of giant marine polyether toxins.</title>
        <authorList>
            <person name="Fallon T.R."/>
            <person name="Shende V.V."/>
            <person name="Wierzbicki I.H."/>
            <person name="Pendleton A.L."/>
            <person name="Watervoot N.F."/>
            <person name="Auber R.P."/>
            <person name="Gonzalez D.J."/>
            <person name="Wisecaver J.H."/>
            <person name="Moore B.S."/>
        </authorList>
    </citation>
    <scope>NUCLEOTIDE SEQUENCE [LARGE SCALE GENOMIC DNA]</scope>
    <source>
        <strain evidence="11 12">12B1</strain>
    </source>
</reference>
<evidence type="ECO:0000313" key="12">
    <source>
        <dbReference type="Proteomes" id="UP001515480"/>
    </source>
</evidence>
<keyword evidence="7 9" id="KW-0472">Membrane</keyword>
<evidence type="ECO:0000256" key="8">
    <source>
        <dbReference type="ARBA" id="ARBA00046280"/>
    </source>
</evidence>
<evidence type="ECO:0000256" key="3">
    <source>
        <dbReference type="ARBA" id="ARBA00022692"/>
    </source>
</evidence>
<keyword evidence="12" id="KW-1185">Reference proteome</keyword>
<dbReference type="CDD" id="cd15853">
    <property type="entry name" value="SNARE_Bet1"/>
    <property type="match status" value="1"/>
</dbReference>
<keyword evidence="5 9" id="KW-1133">Transmembrane helix</keyword>
<evidence type="ECO:0000256" key="9">
    <source>
        <dbReference type="SAM" id="Phobius"/>
    </source>
</evidence>
<evidence type="ECO:0000259" key="10">
    <source>
        <dbReference type="PROSITE" id="PS50192"/>
    </source>
</evidence>
<dbReference type="GO" id="GO:0000139">
    <property type="term" value="C:Golgi membrane"/>
    <property type="evidence" value="ECO:0007669"/>
    <property type="project" value="UniProtKB-SubCell"/>
</dbReference>
<keyword evidence="2" id="KW-0813">Transport</keyword>
<evidence type="ECO:0000256" key="7">
    <source>
        <dbReference type="ARBA" id="ARBA00023136"/>
    </source>
</evidence>
<evidence type="ECO:0000256" key="2">
    <source>
        <dbReference type="ARBA" id="ARBA00022448"/>
    </source>
</evidence>